<organism evidence="3 6">
    <name type="scientific">Malaciobacter marinus</name>
    <dbReference type="NCBI Taxonomy" id="505249"/>
    <lineage>
        <taxon>Bacteria</taxon>
        <taxon>Pseudomonadati</taxon>
        <taxon>Campylobacterota</taxon>
        <taxon>Epsilonproteobacteria</taxon>
        <taxon>Campylobacterales</taxon>
        <taxon>Arcobacteraceae</taxon>
        <taxon>Malaciobacter</taxon>
    </lineage>
</organism>
<dbReference type="SMART" id="SM00448">
    <property type="entry name" value="REC"/>
    <property type="match status" value="1"/>
</dbReference>
<keyword evidence="1" id="KW-0597">Phosphoprotein</keyword>
<dbReference type="Proteomes" id="UP000264693">
    <property type="component" value="Chromosome"/>
</dbReference>
<evidence type="ECO:0000256" key="1">
    <source>
        <dbReference type="PROSITE-ProRule" id="PRU00169"/>
    </source>
</evidence>
<dbReference type="RefSeq" id="WP_099311240.1">
    <property type="nucleotide sequence ID" value="NZ_CP032101.1"/>
</dbReference>
<reference evidence="4" key="2">
    <citation type="submission" date="2017-09" db="EMBL/GenBank/DDBJ databases">
        <authorList>
            <person name="Perez-Cataluna A."/>
            <person name="Figueras M.J."/>
            <person name="Salas-Masso N."/>
        </authorList>
    </citation>
    <scope>NUCLEOTIDE SEQUENCE</scope>
    <source>
        <strain evidence="4">CECT 7727</strain>
    </source>
</reference>
<reference evidence="3 6" key="3">
    <citation type="submission" date="2018-08" db="EMBL/GenBank/DDBJ databases">
        <title>Complete genome of the Arcobacter marinus type strain JCM 15502.</title>
        <authorList>
            <person name="Miller W.G."/>
            <person name="Yee E."/>
            <person name="Huynh S."/>
            <person name="Parker C.T."/>
        </authorList>
    </citation>
    <scope>NUCLEOTIDE SEQUENCE [LARGE SCALE GENOMIC DNA]</scope>
    <source>
        <strain evidence="3 6">JCM 15502</strain>
    </source>
</reference>
<dbReference type="PROSITE" id="PS50110">
    <property type="entry name" value="RESPONSE_REGULATORY"/>
    <property type="match status" value="1"/>
</dbReference>
<gene>
    <name evidence="3" type="ORF">AMRN_1316</name>
    <name evidence="4" type="ORF">CPH92_08140</name>
</gene>
<feature type="domain" description="Response regulatory" evidence="2">
    <location>
        <begin position="18"/>
        <end position="134"/>
    </location>
</feature>
<dbReference type="KEGG" id="amar:AMRN_1316"/>
<dbReference type="SUPFAM" id="SSF52172">
    <property type="entry name" value="CheY-like"/>
    <property type="match status" value="1"/>
</dbReference>
<dbReference type="AlphaFoldDB" id="A0A347TKC9"/>
<evidence type="ECO:0000313" key="3">
    <source>
        <dbReference type="EMBL" id="AXX87057.1"/>
    </source>
</evidence>
<name>A0A347TKC9_9BACT</name>
<evidence type="ECO:0000259" key="2">
    <source>
        <dbReference type="PROSITE" id="PS50110"/>
    </source>
</evidence>
<dbReference type="Proteomes" id="UP000224740">
    <property type="component" value="Unassembled WGS sequence"/>
</dbReference>
<dbReference type="Pfam" id="PF00072">
    <property type="entry name" value="Response_reg"/>
    <property type="match status" value="1"/>
</dbReference>
<feature type="modified residue" description="4-aspartylphosphate" evidence="1">
    <location>
        <position position="69"/>
    </location>
</feature>
<dbReference type="InterPro" id="IPR001789">
    <property type="entry name" value="Sig_transdc_resp-reg_receiver"/>
</dbReference>
<dbReference type="EMBL" id="CP032101">
    <property type="protein sequence ID" value="AXX87057.1"/>
    <property type="molecule type" value="Genomic_DNA"/>
</dbReference>
<dbReference type="EMBL" id="NXAO01000034">
    <property type="protein sequence ID" value="PHO15180.1"/>
    <property type="molecule type" value="Genomic_DNA"/>
</dbReference>
<proteinExistence type="predicted"/>
<evidence type="ECO:0000313" key="5">
    <source>
        <dbReference type="Proteomes" id="UP000224740"/>
    </source>
</evidence>
<dbReference type="Gene3D" id="3.40.50.2300">
    <property type="match status" value="1"/>
</dbReference>
<protein>
    <submittedName>
        <fullName evidence="3 4">Response regulator</fullName>
    </submittedName>
</protein>
<evidence type="ECO:0000313" key="4">
    <source>
        <dbReference type="EMBL" id="PHO15180.1"/>
    </source>
</evidence>
<dbReference type="InterPro" id="IPR011006">
    <property type="entry name" value="CheY-like_superfamily"/>
</dbReference>
<dbReference type="PANTHER" id="PTHR43228">
    <property type="entry name" value="TWO-COMPONENT RESPONSE REGULATOR"/>
    <property type="match status" value="1"/>
</dbReference>
<dbReference type="InterPro" id="IPR052048">
    <property type="entry name" value="ST_Response_Regulator"/>
</dbReference>
<dbReference type="GO" id="GO:0000160">
    <property type="term" value="P:phosphorelay signal transduction system"/>
    <property type="evidence" value="ECO:0007669"/>
    <property type="project" value="InterPro"/>
</dbReference>
<evidence type="ECO:0000313" key="6">
    <source>
        <dbReference type="Proteomes" id="UP000264693"/>
    </source>
</evidence>
<keyword evidence="5" id="KW-1185">Reference proteome</keyword>
<sequence length="193" mass="22777">MKKLENSSFNINFIEELTVLYVEDDSVIRKNLLSCFEPLFKKTYVAVDGKDGFEKFKKHKEKIDIVITDINMPNIDGIEMIKLIKNINPKVACLITTAYSDKQYLLDSINYGVNHYILKPFKIDTLLKEVEKSYLSTYYVKELSQRNREIEQLSKIFNSNIEPLELKELEKEDKDYKTKLTLFSEIIQMLDRR</sequence>
<accession>A0A347TKC9</accession>
<reference evidence="5" key="1">
    <citation type="submission" date="2017-09" db="EMBL/GenBank/DDBJ databases">
        <title>Arcobacter canalis sp. nov., a new species isolated from a water canal contaminated with urban sewage.</title>
        <authorList>
            <person name="Perez-Cataluna A."/>
            <person name="Salas-Masso N."/>
            <person name="Figueras M.J."/>
        </authorList>
    </citation>
    <scope>NUCLEOTIDE SEQUENCE [LARGE SCALE GENOMIC DNA]</scope>
    <source>
        <strain evidence="5">CECT 7727</strain>
    </source>
</reference>
<dbReference type="PANTHER" id="PTHR43228:SF1">
    <property type="entry name" value="TWO-COMPONENT RESPONSE REGULATOR ARR22"/>
    <property type="match status" value="1"/>
</dbReference>